<dbReference type="GeneID" id="79305640"/>
<keyword evidence="2" id="KW-0472">Membrane</keyword>
<dbReference type="EMBL" id="JBHSZH010000003">
    <property type="protein sequence ID" value="MFC7079319.1"/>
    <property type="molecule type" value="Genomic_DNA"/>
</dbReference>
<evidence type="ECO:0000256" key="2">
    <source>
        <dbReference type="SAM" id="Phobius"/>
    </source>
</evidence>
<comment type="caution">
    <text evidence="4">The sequence shown here is derived from an EMBL/GenBank/DDBJ whole genome shotgun (WGS) entry which is preliminary data.</text>
</comment>
<feature type="region of interest" description="Disordered" evidence="1">
    <location>
        <begin position="1"/>
        <end position="23"/>
    </location>
</feature>
<accession>A0ABD5WMM0</accession>
<feature type="transmembrane region" description="Helical" evidence="2">
    <location>
        <begin position="50"/>
        <end position="68"/>
    </location>
</feature>
<dbReference type="PANTHER" id="PTHR37938:SF1">
    <property type="entry name" value="BLL0215 PROTEIN"/>
    <property type="match status" value="1"/>
</dbReference>
<keyword evidence="5" id="KW-1185">Reference proteome</keyword>
<organism evidence="4 5">
    <name type="scientific">Halorussus caseinilyticus</name>
    <dbReference type="NCBI Taxonomy" id="3034025"/>
    <lineage>
        <taxon>Archaea</taxon>
        <taxon>Methanobacteriati</taxon>
        <taxon>Methanobacteriota</taxon>
        <taxon>Stenosarchaea group</taxon>
        <taxon>Halobacteria</taxon>
        <taxon>Halobacteriales</taxon>
        <taxon>Haladaptataceae</taxon>
        <taxon>Halorussus</taxon>
    </lineage>
</organism>
<reference evidence="4 5" key="1">
    <citation type="journal article" date="2019" name="Int. J. Syst. Evol. Microbiol.">
        <title>The Global Catalogue of Microorganisms (GCM) 10K type strain sequencing project: providing services to taxonomists for standard genome sequencing and annotation.</title>
        <authorList>
            <consortium name="The Broad Institute Genomics Platform"/>
            <consortium name="The Broad Institute Genome Sequencing Center for Infectious Disease"/>
            <person name="Wu L."/>
            <person name="Ma J."/>
        </authorList>
    </citation>
    <scope>NUCLEOTIDE SEQUENCE [LARGE SCALE GENOMIC DNA]</scope>
    <source>
        <strain evidence="4 5">DT72</strain>
    </source>
</reference>
<evidence type="ECO:0000256" key="1">
    <source>
        <dbReference type="SAM" id="MobiDB-lite"/>
    </source>
</evidence>
<keyword evidence="2" id="KW-0812">Transmembrane</keyword>
<evidence type="ECO:0000313" key="4">
    <source>
        <dbReference type="EMBL" id="MFC7079319.1"/>
    </source>
</evidence>
<gene>
    <name evidence="4" type="ORF">ACFQJ6_03300</name>
</gene>
<feature type="transmembrane region" description="Helical" evidence="2">
    <location>
        <begin position="74"/>
        <end position="92"/>
    </location>
</feature>
<feature type="compositionally biased region" description="Polar residues" evidence="1">
    <location>
        <begin position="1"/>
        <end position="16"/>
    </location>
</feature>
<keyword evidence="2" id="KW-1133">Transmembrane helix</keyword>
<dbReference type="InterPro" id="IPR005182">
    <property type="entry name" value="YdbS-like_PH"/>
</dbReference>
<dbReference type="Proteomes" id="UP001596407">
    <property type="component" value="Unassembled WGS sequence"/>
</dbReference>
<evidence type="ECO:0000259" key="3">
    <source>
        <dbReference type="Pfam" id="PF03703"/>
    </source>
</evidence>
<protein>
    <submittedName>
        <fullName evidence="4">PH domain-containing protein</fullName>
    </submittedName>
</protein>
<dbReference type="RefSeq" id="WP_276282713.1">
    <property type="nucleotide sequence ID" value="NZ_CP119811.1"/>
</dbReference>
<dbReference type="PANTHER" id="PTHR37938">
    <property type="entry name" value="BLL0215 PROTEIN"/>
    <property type="match status" value="1"/>
</dbReference>
<dbReference type="Pfam" id="PF03703">
    <property type="entry name" value="bPH_2"/>
    <property type="match status" value="1"/>
</dbReference>
<sequence>MSPTPKSTPGESTARTEQMEETSLPDWATLASGERVVWVGQPSPYIVKKWLAIWAAVVVAGLVSFAVLPSRFRLITRLVLLASVPVGAWAYLRYRTVRYVLTTEKLYKKTGVTRRTLETIRLDRIQNVAVSQSFGQRVVSCGNVEISTAGTGTESLVLLSVPDPQRVSGLLVNRSEFGRSSDATDTTTEGER</sequence>
<dbReference type="AlphaFoldDB" id="A0ABD5WMM0"/>
<evidence type="ECO:0000313" key="5">
    <source>
        <dbReference type="Proteomes" id="UP001596407"/>
    </source>
</evidence>
<proteinExistence type="predicted"/>
<feature type="domain" description="YdbS-like PH" evidence="3">
    <location>
        <begin position="94"/>
        <end position="167"/>
    </location>
</feature>
<name>A0ABD5WMM0_9EURY</name>